<dbReference type="PANTHER" id="PTHR43248:SF2">
    <property type="entry name" value="PROLYL AMINOPEPTIDASE"/>
    <property type="match status" value="1"/>
</dbReference>
<dbReference type="RefSeq" id="WP_070009657.1">
    <property type="nucleotide sequence ID" value="NZ_LJGS01000037.1"/>
</dbReference>
<feature type="domain" description="AB hydrolase-1" evidence="3">
    <location>
        <begin position="49"/>
        <end position="200"/>
    </location>
</feature>
<keyword evidence="4" id="KW-0031">Aminopeptidase</keyword>
<dbReference type="Gene3D" id="3.40.50.1820">
    <property type="entry name" value="alpha/beta hydrolase"/>
    <property type="match status" value="1"/>
</dbReference>
<keyword evidence="2" id="KW-0378">Hydrolase</keyword>
<dbReference type="AlphaFoldDB" id="A0A1E7JTA9"/>
<evidence type="ECO:0000259" key="3">
    <source>
        <dbReference type="Pfam" id="PF00561"/>
    </source>
</evidence>
<dbReference type="InterPro" id="IPR002410">
    <property type="entry name" value="Peptidase_S33"/>
</dbReference>
<dbReference type="Pfam" id="PF00561">
    <property type="entry name" value="Abhydrolase_1"/>
    <property type="match status" value="1"/>
</dbReference>
<sequence length="412" mass="46070">MAVTLHAPGMTLTEHEFSVPLDHAAPDGERITVFAREVAAPGGRDLPFLVYLEGGPGQEAPRPTMAPAAPSWLRRALRDYRVLMLDQRGTGRSTPVGVLPGMTPRQQADYLTHFRADAIVQDAEWIRAALDVEKWSVLGQSFGGFCTLHYLCRAPHGLREALFTGGLPPVGRHPDEVYRATFETMLERNRRYYRHHPADRDRVRALVERLDSQDVRLPAGDRLTSRRFRQLGHMLGMSDGAARLHYLLERDPADPSFGYDVAAALPFSGRNPLYAVIHESSYADGHATRWSAQRVRPAEFEADPTLFTGEHVFPWMFSDYGELEPLREAADLLAGHEWPALYDAGRLRECGVPCAAVVYADDAYVDRAFSEETAKLIPTMRTWLTDEYEHNGLRADGDRVLGRLIGLARGDA</sequence>
<dbReference type="OrthoDB" id="9796770at2"/>
<gene>
    <name evidence="4" type="ORF">AN215_06795</name>
</gene>
<dbReference type="GO" id="GO:0004177">
    <property type="term" value="F:aminopeptidase activity"/>
    <property type="evidence" value="ECO:0007669"/>
    <property type="project" value="UniProtKB-KW"/>
</dbReference>
<dbReference type="EMBL" id="LJGT01000037">
    <property type="protein sequence ID" value="OEU92122.1"/>
    <property type="molecule type" value="Genomic_DNA"/>
</dbReference>
<comment type="caution">
    <text evidence="4">The sequence shown here is derived from an EMBL/GenBank/DDBJ whole genome shotgun (WGS) entry which is preliminary data.</text>
</comment>
<evidence type="ECO:0000256" key="2">
    <source>
        <dbReference type="ARBA" id="ARBA00022801"/>
    </source>
</evidence>
<comment type="similarity">
    <text evidence="1">Belongs to the peptidase S33 family.</text>
</comment>
<protein>
    <submittedName>
        <fullName evidence="4">Aminopeptidase</fullName>
    </submittedName>
</protein>
<dbReference type="InterPro" id="IPR000073">
    <property type="entry name" value="AB_hydrolase_1"/>
</dbReference>
<evidence type="ECO:0000313" key="5">
    <source>
        <dbReference type="Proteomes" id="UP000176087"/>
    </source>
</evidence>
<keyword evidence="5" id="KW-1185">Reference proteome</keyword>
<dbReference type="PRINTS" id="PR00793">
    <property type="entry name" value="PROAMNOPTASE"/>
</dbReference>
<dbReference type="SUPFAM" id="SSF53474">
    <property type="entry name" value="alpha/beta-Hydrolases"/>
    <property type="match status" value="1"/>
</dbReference>
<evidence type="ECO:0000256" key="1">
    <source>
        <dbReference type="ARBA" id="ARBA00010088"/>
    </source>
</evidence>
<dbReference type="InterPro" id="IPR051601">
    <property type="entry name" value="Serine_prot/Carboxylest_S33"/>
</dbReference>
<reference evidence="4 5" key="1">
    <citation type="journal article" date="2016" name="Front. Microbiol.">
        <title>Comparative Genomics Analysis of Streptomyces Species Reveals Their Adaptation to the Marine Environment and Their Diversity at the Genomic Level.</title>
        <authorList>
            <person name="Tian X."/>
            <person name="Zhang Z."/>
            <person name="Yang T."/>
            <person name="Chen M."/>
            <person name="Li J."/>
            <person name="Chen F."/>
            <person name="Yang J."/>
            <person name="Li W."/>
            <person name="Zhang B."/>
            <person name="Zhang Z."/>
            <person name="Wu J."/>
            <person name="Zhang C."/>
            <person name="Long L."/>
            <person name="Xiao J."/>
        </authorList>
    </citation>
    <scope>NUCLEOTIDE SEQUENCE [LARGE SCALE GENOMIC DNA]</scope>
    <source>
        <strain evidence="4 5">SCSIO 10390</strain>
    </source>
</reference>
<keyword evidence="4" id="KW-0645">Protease</keyword>
<dbReference type="GO" id="GO:0006508">
    <property type="term" value="P:proteolysis"/>
    <property type="evidence" value="ECO:0007669"/>
    <property type="project" value="InterPro"/>
</dbReference>
<dbReference type="InterPro" id="IPR029058">
    <property type="entry name" value="AB_hydrolase_fold"/>
</dbReference>
<organism evidence="4 5">
    <name type="scientific">Streptomyces abyssalis</name>
    <dbReference type="NCBI Taxonomy" id="933944"/>
    <lineage>
        <taxon>Bacteria</taxon>
        <taxon>Bacillati</taxon>
        <taxon>Actinomycetota</taxon>
        <taxon>Actinomycetes</taxon>
        <taxon>Kitasatosporales</taxon>
        <taxon>Streptomycetaceae</taxon>
        <taxon>Streptomyces</taxon>
    </lineage>
</organism>
<dbReference type="PATRIC" id="fig|933944.5.peg.5096"/>
<dbReference type="STRING" id="933944.AN215_06795"/>
<accession>A0A1E7JTA9</accession>
<evidence type="ECO:0000313" key="4">
    <source>
        <dbReference type="EMBL" id="OEU92122.1"/>
    </source>
</evidence>
<dbReference type="Proteomes" id="UP000176087">
    <property type="component" value="Unassembled WGS sequence"/>
</dbReference>
<name>A0A1E7JTA9_9ACTN</name>
<dbReference type="PANTHER" id="PTHR43248">
    <property type="entry name" value="2-SUCCINYL-6-HYDROXY-2,4-CYCLOHEXADIENE-1-CARBOXYLATE SYNTHASE"/>
    <property type="match status" value="1"/>
</dbReference>
<proteinExistence type="inferred from homology"/>